<evidence type="ECO:0000313" key="12">
    <source>
        <dbReference type="EMBL" id="GAB1313574.1"/>
    </source>
</evidence>
<dbReference type="PROSITE" id="PS01359">
    <property type="entry name" value="ZF_PHD_1"/>
    <property type="match status" value="1"/>
</dbReference>
<evidence type="ECO:0000256" key="6">
    <source>
        <dbReference type="ARBA" id="ARBA00022853"/>
    </source>
</evidence>
<dbReference type="SUPFAM" id="SSF57903">
    <property type="entry name" value="FYVE/PHD zinc finger"/>
    <property type="match status" value="1"/>
</dbReference>
<keyword evidence="7 9" id="KW-0539">Nucleus</keyword>
<keyword evidence="13" id="KW-1185">Reference proteome</keyword>
<feature type="domain" description="PHD-type" evidence="11">
    <location>
        <begin position="719"/>
        <end position="770"/>
    </location>
</feature>
<feature type="region of interest" description="Disordered" evidence="10">
    <location>
        <begin position="646"/>
        <end position="717"/>
    </location>
</feature>
<dbReference type="PANTHER" id="PTHR10333:SF42">
    <property type="entry name" value="INHIBITOR OF GROWTH PROTEIN 5"/>
    <property type="match status" value="1"/>
</dbReference>
<feature type="compositionally biased region" description="Acidic residues" evidence="10">
    <location>
        <begin position="703"/>
        <end position="717"/>
    </location>
</feature>
<evidence type="ECO:0000256" key="4">
    <source>
        <dbReference type="ARBA" id="ARBA00022771"/>
    </source>
</evidence>
<feature type="compositionally biased region" description="Polar residues" evidence="10">
    <location>
        <begin position="430"/>
        <end position="439"/>
    </location>
</feature>
<gene>
    <name evidence="12" type="ORF">MFIFM68171_03784</name>
</gene>
<dbReference type="SMART" id="SM01408">
    <property type="entry name" value="ING"/>
    <property type="match status" value="1"/>
</dbReference>
<dbReference type="InterPro" id="IPR001965">
    <property type="entry name" value="Znf_PHD"/>
</dbReference>
<dbReference type="CDD" id="cd15505">
    <property type="entry name" value="PHD_ING"/>
    <property type="match status" value="1"/>
</dbReference>
<dbReference type="InterPro" id="IPR011011">
    <property type="entry name" value="Znf_FYVE_PHD"/>
</dbReference>
<comment type="caution">
    <text evidence="12">The sequence shown here is derived from an EMBL/GenBank/DDBJ whole genome shotgun (WGS) entry which is preliminary data.</text>
</comment>
<accession>A0ABQ0G7D6</accession>
<comment type="subcellular location">
    <subcellularLocation>
        <location evidence="1 9">Nucleus</location>
    </subcellularLocation>
</comment>
<evidence type="ECO:0000313" key="13">
    <source>
        <dbReference type="Proteomes" id="UP001628179"/>
    </source>
</evidence>
<feature type="compositionally biased region" description="Polar residues" evidence="10">
    <location>
        <begin position="542"/>
        <end position="554"/>
    </location>
</feature>
<comment type="similarity">
    <text evidence="2 9">Belongs to the ING family.</text>
</comment>
<feature type="compositionally biased region" description="Basic and acidic residues" evidence="10">
    <location>
        <begin position="280"/>
        <end position="289"/>
    </location>
</feature>
<keyword evidence="6 9" id="KW-0156">Chromatin regulator</keyword>
<feature type="compositionally biased region" description="Basic and acidic residues" evidence="10">
    <location>
        <begin position="522"/>
        <end position="533"/>
    </location>
</feature>
<feature type="region of interest" description="Disordered" evidence="10">
    <location>
        <begin position="225"/>
        <end position="633"/>
    </location>
</feature>
<evidence type="ECO:0000256" key="10">
    <source>
        <dbReference type="SAM" id="MobiDB-lite"/>
    </source>
</evidence>
<dbReference type="InterPro" id="IPR028651">
    <property type="entry name" value="ING_fam"/>
</dbReference>
<dbReference type="EMBL" id="BAAFSV010000002">
    <property type="protein sequence ID" value="GAB1313574.1"/>
    <property type="molecule type" value="Genomic_DNA"/>
</dbReference>
<feature type="region of interest" description="Disordered" evidence="10">
    <location>
        <begin position="1"/>
        <end position="44"/>
    </location>
</feature>
<dbReference type="InterPro" id="IPR019786">
    <property type="entry name" value="Zinc_finger_PHD-type_CS"/>
</dbReference>
<feature type="compositionally biased region" description="Low complexity" evidence="10">
    <location>
        <begin position="241"/>
        <end position="254"/>
    </location>
</feature>
<feature type="compositionally biased region" description="Basic and acidic residues" evidence="10">
    <location>
        <begin position="670"/>
        <end position="685"/>
    </location>
</feature>
<dbReference type="GeneID" id="98174528"/>
<comment type="subunit">
    <text evidence="9">Component of an histone acetyltransferase complex. Interacts with H3K4me3 and to a lesser extent with H3K4me2.</text>
</comment>
<feature type="compositionally biased region" description="Polar residues" evidence="10">
    <location>
        <begin position="346"/>
        <end position="360"/>
    </location>
</feature>
<sequence length="779" mass="81435">MKTAKPPAPEGAGGSSRRAQPVRQTRINPPRTSSLNRANSFASAPAQEQPIDILPGVTHFADAITALPKELVRHFTLLKEVDAKIFAPEAALFQLLHDALNTPLPDLARPLNDASSSVASVSAPMSAPGSTTGASNPPPPPSNDGSAVFDPANIPRRTLFRDTALKIQEMLVSLEEKNHVIATANDALQKQLGRIEELWPHLEGEFSDEAKWGSTTHWAYVENRQAKANDKQAERSRREGAATLSAAAQQLAEEAAARSSDRKQAMAAKKNSKNQAAEADAEKTQDAGRKTQGGGKRKPLPDGTAAVGLGITSAPPGSGNAPSKRRKVETTKSNGGTPTDRAMSTVFGNNTSKPKTTSPRATPAPESGNKKRKALPTSSNQAKKRTNAAMSPSVTSSPVIGTFPDPVKVGRDSPVPSAAPPRPATSRARQNSIQSSIENGRQRPASVAPNKPNGNSPGTPDPNQQSNGTKTNTDSKAHKETVVPVPSKPHTVKPENEETLHPAPEPAQNGSGSNKESVATKPSEEREPLKKELAATLAIQPSPVSSAVKTTKSGRASKPSTPALATFAEAASLSSTTTTSVTTTSSRSRPSRNNADAASTGSANTTTAAGTTNVTATTTTATKRSHKKGASISASAAAAATALATTAATSTTTSTTTATSTSTAAASTAAEKEKEKDKERERDKMPAASGGSANNNAKRGVDADVDDEDEDDEQDENEPVYCYCNQVSYGEMVACDGEGCPREWFHLGCVGLKIAPKGNAKWYCEDCKKRLKGGGGERR</sequence>
<evidence type="ECO:0000256" key="5">
    <source>
        <dbReference type="ARBA" id="ARBA00022833"/>
    </source>
</evidence>
<feature type="compositionally biased region" description="Polar residues" evidence="10">
    <location>
        <begin position="452"/>
        <end position="472"/>
    </location>
</feature>
<dbReference type="SMART" id="SM00249">
    <property type="entry name" value="PHD"/>
    <property type="match status" value="1"/>
</dbReference>
<dbReference type="Pfam" id="PF12998">
    <property type="entry name" value="ING"/>
    <property type="match status" value="1"/>
</dbReference>
<name>A0ABQ0G7D6_9PEZI</name>
<dbReference type="PROSITE" id="PS50016">
    <property type="entry name" value="ZF_PHD_2"/>
    <property type="match status" value="1"/>
</dbReference>
<proteinExistence type="inferred from homology"/>
<evidence type="ECO:0000256" key="2">
    <source>
        <dbReference type="ARBA" id="ARBA00010210"/>
    </source>
</evidence>
<feature type="region of interest" description="Disordered" evidence="10">
    <location>
        <begin position="119"/>
        <end position="151"/>
    </location>
</feature>
<feature type="compositionally biased region" description="Basic and acidic residues" evidence="10">
    <location>
        <begin position="225"/>
        <end position="240"/>
    </location>
</feature>
<dbReference type="Proteomes" id="UP001628179">
    <property type="component" value="Unassembled WGS sequence"/>
</dbReference>
<dbReference type="PANTHER" id="PTHR10333">
    <property type="entry name" value="INHIBITOR OF GROWTH PROTEIN"/>
    <property type="match status" value="1"/>
</dbReference>
<keyword evidence="3 9" id="KW-0479">Metal-binding</keyword>
<evidence type="ECO:0000259" key="11">
    <source>
        <dbReference type="PROSITE" id="PS50016"/>
    </source>
</evidence>
<dbReference type="RefSeq" id="XP_070915306.1">
    <property type="nucleotide sequence ID" value="XM_071059205.1"/>
</dbReference>
<dbReference type="Gene3D" id="3.30.40.10">
    <property type="entry name" value="Zinc/RING finger domain, C3HC4 (zinc finger)"/>
    <property type="match status" value="1"/>
</dbReference>
<feature type="compositionally biased region" description="Polar residues" evidence="10">
    <location>
        <begin position="22"/>
        <end position="42"/>
    </location>
</feature>
<keyword evidence="4 8" id="KW-0863">Zinc-finger</keyword>
<feature type="compositionally biased region" description="Low complexity" evidence="10">
    <location>
        <begin position="119"/>
        <end position="135"/>
    </location>
</feature>
<evidence type="ECO:0000256" key="1">
    <source>
        <dbReference type="ARBA" id="ARBA00004123"/>
    </source>
</evidence>
<evidence type="ECO:0000256" key="7">
    <source>
        <dbReference type="ARBA" id="ARBA00023242"/>
    </source>
</evidence>
<dbReference type="InterPro" id="IPR019787">
    <property type="entry name" value="Znf_PHD-finger"/>
</dbReference>
<evidence type="ECO:0000256" key="8">
    <source>
        <dbReference type="PROSITE-ProRule" id="PRU00146"/>
    </source>
</evidence>
<evidence type="ECO:0000256" key="3">
    <source>
        <dbReference type="ARBA" id="ARBA00022723"/>
    </source>
</evidence>
<feature type="compositionally biased region" description="Low complexity" evidence="10">
    <location>
        <begin position="646"/>
        <end position="669"/>
    </location>
</feature>
<keyword evidence="5 9" id="KW-0862">Zinc</keyword>
<comment type="domain">
    <text evidence="9">The PHD-type zinc finger mediates the binding to H3K4me3.</text>
</comment>
<feature type="compositionally biased region" description="Polar residues" evidence="10">
    <location>
        <begin position="508"/>
        <end position="517"/>
    </location>
</feature>
<protein>
    <recommendedName>
        <fullName evidence="9">Chromatin modification-related protein</fullName>
    </recommendedName>
</protein>
<feature type="compositionally biased region" description="Low complexity" evidence="10">
    <location>
        <begin position="560"/>
        <end position="622"/>
    </location>
</feature>
<dbReference type="InterPro" id="IPR013083">
    <property type="entry name" value="Znf_RING/FYVE/PHD"/>
</dbReference>
<reference evidence="12 13" key="1">
    <citation type="submission" date="2024-09" db="EMBL/GenBank/DDBJ databases">
        <title>Itraconazole resistance in Madurella fahalii resulting from another homologue of gene encoding cytochrome P450 14-alpha sterol demethylase (CYP51).</title>
        <authorList>
            <person name="Yoshioka I."/>
            <person name="Fahal A.H."/>
            <person name="Kaneko S."/>
            <person name="Yaguchi T."/>
        </authorList>
    </citation>
    <scope>NUCLEOTIDE SEQUENCE [LARGE SCALE GENOMIC DNA]</scope>
    <source>
        <strain evidence="12 13">IFM 68171</strain>
    </source>
</reference>
<feature type="compositionally biased region" description="Low complexity" evidence="10">
    <location>
        <begin position="687"/>
        <end position="697"/>
    </location>
</feature>
<dbReference type="InterPro" id="IPR024610">
    <property type="entry name" value="ING_N_histone-binding"/>
</dbReference>
<feature type="compositionally biased region" description="Polar residues" evidence="10">
    <location>
        <begin position="388"/>
        <end position="399"/>
    </location>
</feature>
<feature type="compositionally biased region" description="Basic and acidic residues" evidence="10">
    <location>
        <begin position="255"/>
        <end position="264"/>
    </location>
</feature>
<comment type="function">
    <text evidence="9">Component of an histone acetyltransferase complex.</text>
</comment>
<evidence type="ECO:0000256" key="9">
    <source>
        <dbReference type="RuleBase" id="RU361213"/>
    </source>
</evidence>
<organism evidence="12 13">
    <name type="scientific">Madurella fahalii</name>
    <dbReference type="NCBI Taxonomy" id="1157608"/>
    <lineage>
        <taxon>Eukaryota</taxon>
        <taxon>Fungi</taxon>
        <taxon>Dikarya</taxon>
        <taxon>Ascomycota</taxon>
        <taxon>Pezizomycotina</taxon>
        <taxon>Sordariomycetes</taxon>
        <taxon>Sordariomycetidae</taxon>
        <taxon>Sordariales</taxon>
        <taxon>Sordariales incertae sedis</taxon>
        <taxon>Madurella</taxon>
    </lineage>
</organism>